<accession>A0A914UY21</accession>
<evidence type="ECO:0000313" key="2">
    <source>
        <dbReference type="Proteomes" id="UP000887566"/>
    </source>
</evidence>
<evidence type="ECO:0000256" key="1">
    <source>
        <dbReference type="SAM" id="MobiDB-lite"/>
    </source>
</evidence>
<evidence type="ECO:0000313" key="3">
    <source>
        <dbReference type="WBParaSite" id="PSAMB.scaffold1354size32622.g12707.t1"/>
    </source>
</evidence>
<dbReference type="WBParaSite" id="PSAMB.scaffold1354size32622.g12707.t1">
    <property type="protein sequence ID" value="PSAMB.scaffold1354size32622.g12707.t1"/>
    <property type="gene ID" value="PSAMB.scaffold1354size32622.g12707"/>
</dbReference>
<dbReference type="AlphaFoldDB" id="A0A914UY21"/>
<dbReference type="Proteomes" id="UP000887566">
    <property type="component" value="Unplaced"/>
</dbReference>
<organism evidence="2 3">
    <name type="scientific">Plectus sambesii</name>
    <dbReference type="NCBI Taxonomy" id="2011161"/>
    <lineage>
        <taxon>Eukaryota</taxon>
        <taxon>Metazoa</taxon>
        <taxon>Ecdysozoa</taxon>
        <taxon>Nematoda</taxon>
        <taxon>Chromadorea</taxon>
        <taxon>Plectida</taxon>
        <taxon>Plectina</taxon>
        <taxon>Plectoidea</taxon>
        <taxon>Plectidae</taxon>
        <taxon>Plectus</taxon>
    </lineage>
</organism>
<protein>
    <submittedName>
        <fullName evidence="3">Uncharacterized protein</fullName>
    </submittedName>
</protein>
<feature type="compositionally biased region" description="Basic and acidic residues" evidence="1">
    <location>
        <begin position="179"/>
        <end position="195"/>
    </location>
</feature>
<name>A0A914UY21_9BILA</name>
<keyword evidence="2" id="KW-1185">Reference proteome</keyword>
<reference evidence="3" key="1">
    <citation type="submission" date="2022-11" db="UniProtKB">
        <authorList>
            <consortium name="WormBaseParasite"/>
        </authorList>
    </citation>
    <scope>IDENTIFICATION</scope>
</reference>
<feature type="region of interest" description="Disordered" evidence="1">
    <location>
        <begin position="1"/>
        <end position="122"/>
    </location>
</feature>
<proteinExistence type="predicted"/>
<sequence length="205" mass="22169">MSLSARHWLTTSTTTTRIKRTDAPSAMATNVRLTDRQAPSRPAEKPTVRSTRRSKVTAGITRPTRRLPRRPEGRASSPTATAAALSARESSTVPSHLPSARREAHSCFQPPEAASSAQSRSAIPLKAARRNCHAARYSFVAGTCPSGKYPTKPHKKSMQKPLFEQRATEPPITHTSLSADDRAARGRRRRPDEQRGGGGGGGTAR</sequence>
<feature type="compositionally biased region" description="Low complexity" evidence="1">
    <location>
        <begin position="75"/>
        <end position="92"/>
    </location>
</feature>
<feature type="compositionally biased region" description="Gly residues" evidence="1">
    <location>
        <begin position="196"/>
        <end position="205"/>
    </location>
</feature>
<feature type="region of interest" description="Disordered" evidence="1">
    <location>
        <begin position="144"/>
        <end position="205"/>
    </location>
</feature>